<evidence type="ECO:0000313" key="3">
    <source>
        <dbReference type="CGD" id="CAL0000159664"/>
    </source>
</evidence>
<dbReference type="AlphaFoldDB" id="B9WMZ7"/>
<dbReference type="eggNOG" id="ENOG502S0ES">
    <property type="taxonomic scope" value="Eukaryota"/>
</dbReference>
<dbReference type="OrthoDB" id="5338458at2759"/>
<feature type="region of interest" description="Disordered" evidence="1">
    <location>
        <begin position="386"/>
        <end position="412"/>
    </location>
</feature>
<evidence type="ECO:0000259" key="2">
    <source>
        <dbReference type="Pfam" id="PF11001"/>
    </source>
</evidence>
<feature type="compositionally biased region" description="Basic residues" evidence="1">
    <location>
        <begin position="274"/>
        <end position="286"/>
    </location>
</feature>
<dbReference type="Proteomes" id="UP000002605">
    <property type="component" value="Chromosome R"/>
</dbReference>
<dbReference type="HOGENOM" id="CLU_644042_0_0_1"/>
<gene>
    <name evidence="3" type="ordered locus">Cd36_35030</name>
    <name evidence="4" type="ORF">CD36_35030</name>
</gene>
<dbReference type="EMBL" id="FM992695">
    <property type="protein sequence ID" value="CAX40464.1"/>
    <property type="molecule type" value="Genomic_DNA"/>
</dbReference>
<dbReference type="CGD" id="CAL0000159664">
    <property type="gene designation" value="Cd36_35030"/>
</dbReference>
<feature type="region of interest" description="Disordered" evidence="1">
    <location>
        <begin position="261"/>
        <end position="289"/>
    </location>
</feature>
<feature type="domain" description="Subtelomeric hrmA-associated cluster protein AFUB-079030/YDR124W-like helical bundle" evidence="2">
    <location>
        <begin position="85"/>
        <end position="191"/>
    </location>
</feature>
<proteinExistence type="predicted"/>
<dbReference type="InterPro" id="IPR021264">
    <property type="entry name" value="AFUB_079030/YDR124W-like"/>
</dbReference>
<dbReference type="GeneID" id="8049490"/>
<organism evidence="4 5">
    <name type="scientific">Candida dubliniensis (strain CD36 / ATCC MYA-646 / CBS 7987 / NCPF 3949 / NRRL Y-17841)</name>
    <name type="common">Yeast</name>
    <dbReference type="NCBI Taxonomy" id="573826"/>
    <lineage>
        <taxon>Eukaryota</taxon>
        <taxon>Fungi</taxon>
        <taxon>Dikarya</taxon>
        <taxon>Ascomycota</taxon>
        <taxon>Saccharomycotina</taxon>
        <taxon>Pichiomycetes</taxon>
        <taxon>Debaryomycetaceae</taxon>
        <taxon>Candida/Lodderomyces clade</taxon>
        <taxon>Candida</taxon>
    </lineage>
</organism>
<feature type="region of interest" description="Disordered" evidence="1">
    <location>
        <begin position="308"/>
        <end position="331"/>
    </location>
</feature>
<protein>
    <recommendedName>
        <fullName evidence="2">Subtelomeric hrmA-associated cluster protein AFUB-079030/YDR124W-like helical bundle domain-containing protein</fullName>
    </recommendedName>
</protein>
<dbReference type="KEGG" id="cdu:CD36_35030"/>
<dbReference type="PANTHER" id="PTHR36102">
    <property type="entry name" value="CHROMOSOME 10, WHOLE GENOME SHOTGUN SEQUENCE"/>
    <property type="match status" value="1"/>
</dbReference>
<evidence type="ECO:0000256" key="1">
    <source>
        <dbReference type="SAM" id="MobiDB-lite"/>
    </source>
</evidence>
<accession>B9WMZ7</accession>
<dbReference type="Pfam" id="PF11001">
    <property type="entry name" value="AFUB_07903_YDR124W_hel"/>
    <property type="match status" value="1"/>
</dbReference>
<name>B9WMZ7_CANDC</name>
<dbReference type="InterPro" id="IPR047092">
    <property type="entry name" value="AFUB_07903/YDR124W-like_hel"/>
</dbReference>
<keyword evidence="5" id="KW-1185">Reference proteome</keyword>
<sequence length="426" mass="49350">MGYWEEVENIAEALERASAANNFKYMLITQGISPTTELVFKYSMHFTDEELRDFRIVFGRSFTSIRPVLNRTYTLKLIRSSGSWDAVRRQLHDLFNSLNQGVCKEIAKLWIRILAPNKQKHFPYSKKNIVPNWWPQDVVHTEPDHLKKEDRIKVLISVVTNKNFKFREVDTKAIKTKVDHTEAIVHEIIYIAYFSGLFYSRHERDDKSYEVLSSNDKKLLDQDEIELVVSDFRYDGSEGISQSKIKDEYLNRKIFKLKGATDVPTKQHTESSKKVRKRRKPSKKPSSKALAKAIIESLEPQENFDLRITPKTLPYPSSPLPESSTRDPDELKFSFAGTAPDSELMMHAQSDEMPMDQTFDPNAEYQLGPSTASEYIQDFFNMQNNDYDDPAATYNPEASETSEYYPQCPNKSWEDKLDSIFEENSG</sequence>
<evidence type="ECO:0000313" key="5">
    <source>
        <dbReference type="Proteomes" id="UP000002605"/>
    </source>
</evidence>
<dbReference type="RefSeq" id="XP_002422456.1">
    <property type="nucleotide sequence ID" value="XM_002422411.1"/>
</dbReference>
<dbReference type="PANTHER" id="PTHR36102:SF1">
    <property type="entry name" value="YDR124W-LIKE HELICAL BUNDLE DOMAIN-CONTAINING PROTEIN"/>
    <property type="match status" value="1"/>
</dbReference>
<dbReference type="VEuPathDB" id="FungiDB:CD36_35030"/>
<reference evidence="4 5" key="1">
    <citation type="journal article" date="2009" name="Genome Res.">
        <title>Comparative genomics of the fungal pathogens Candida dubliniensis and Candida albicans.</title>
        <authorList>
            <person name="Jackson A.P."/>
            <person name="Gamble J.A."/>
            <person name="Yeomans T."/>
            <person name="Moran G.P."/>
            <person name="Saunders D."/>
            <person name="Harris D."/>
            <person name="Aslett M."/>
            <person name="Barrell J.F."/>
            <person name="Butler G."/>
            <person name="Citiulo F."/>
            <person name="Coleman D.C."/>
            <person name="de Groot P.W.J."/>
            <person name="Goodwin T.J."/>
            <person name="Quail M.A."/>
            <person name="McQuillan J."/>
            <person name="Munro C.A."/>
            <person name="Pain A."/>
            <person name="Poulter R.T."/>
            <person name="Rajandream M.A."/>
            <person name="Renauld H."/>
            <person name="Spiering M.J."/>
            <person name="Tivey A."/>
            <person name="Gow N.A.R."/>
            <person name="Barrell B."/>
            <person name="Sullivan D.J."/>
            <person name="Berriman M."/>
        </authorList>
    </citation>
    <scope>NUCLEOTIDE SEQUENCE [LARGE SCALE GENOMIC DNA]</scope>
    <source>
        <strain evidence="5">CD36 / ATCC MYA-646 / CBS 7987 / NCPF 3949 / NRRL Y-17841</strain>
    </source>
</reference>
<evidence type="ECO:0000313" key="4">
    <source>
        <dbReference type="EMBL" id="CAX40464.1"/>
    </source>
</evidence>